<comment type="caution">
    <text evidence="1">The sequence shown here is derived from an EMBL/GenBank/DDBJ whole genome shotgun (WGS) entry which is preliminary data.</text>
</comment>
<dbReference type="EMBL" id="PIXR01002631">
    <property type="protein sequence ID" value="TBT98012.1"/>
    <property type="molecule type" value="Genomic_DNA"/>
</dbReference>
<reference evidence="1 2" key="1">
    <citation type="submission" date="2017-12" db="EMBL/GenBank/DDBJ databases">
        <authorList>
            <person name="Pombert J.-F."/>
            <person name="Haag K.L."/>
            <person name="Ebert D."/>
        </authorList>
    </citation>
    <scope>NUCLEOTIDE SEQUENCE [LARGE SCALE GENOMIC DNA]</scope>
    <source>
        <strain evidence="1">IL-BN-2</strain>
    </source>
</reference>
<gene>
    <name evidence="1" type="ORF">CWI39_2631p0010</name>
</gene>
<dbReference type="AlphaFoldDB" id="A0A4Q9KT57"/>
<dbReference type="Proteomes" id="UP000293045">
    <property type="component" value="Unassembled WGS sequence"/>
</dbReference>
<evidence type="ECO:0000313" key="1">
    <source>
        <dbReference type="EMBL" id="TBT98012.1"/>
    </source>
</evidence>
<protein>
    <submittedName>
        <fullName evidence="1">Uncharacterized protein</fullName>
    </submittedName>
</protein>
<proteinExistence type="predicted"/>
<evidence type="ECO:0000313" key="2">
    <source>
        <dbReference type="Proteomes" id="UP000293045"/>
    </source>
</evidence>
<sequence>MYLEIPYEIGENDDVKECFDKLELDIEDERKEKVIKITSFYYNKIKEYTNVKFHPFILYFTTFFEAYKTDEDIKSIIKDISFKLARYDAQRESENISERCNQIHNASEEKCNKICSNMKNSLNQDNKIDIFVSENTKFIKGYSSEANFKSYKKTAENISEPIFRKILKVKDGFEKIYEFSGKKIPSTVRTKDSNVSLEFIENIVKRKEINL</sequence>
<dbReference type="VEuPathDB" id="MicrosporidiaDB:CWI36_2941p0010"/>
<name>A0A4Q9KT57_9MICR</name>
<accession>A0A4Q9KT57</accession>
<dbReference type="VEuPathDB" id="MicrosporidiaDB:CWI39_2631p0010"/>
<organism evidence="1 2">
    <name type="scientific">Hamiltosporidium magnivora</name>
    <dbReference type="NCBI Taxonomy" id="148818"/>
    <lineage>
        <taxon>Eukaryota</taxon>
        <taxon>Fungi</taxon>
        <taxon>Fungi incertae sedis</taxon>
        <taxon>Microsporidia</taxon>
        <taxon>Dubosqiidae</taxon>
        <taxon>Hamiltosporidium</taxon>
    </lineage>
</organism>